<dbReference type="KEGG" id="iva:Isova_2830"/>
<proteinExistence type="predicted"/>
<evidence type="ECO:0008006" key="3">
    <source>
        <dbReference type="Google" id="ProtNLM"/>
    </source>
</evidence>
<sequence>MTLWTMSGRHPDERVRRAVSLQRWERIAFVHWRYRPEVLRPVVPPGLDLQLVDGSAWVAMTPFVMARMRAPGLPPVPGWSTFPEVNLRTYVSDGRRDGVLFLRVLCARRLVVGAFRAGLGLPYVHASGSVASDRTEATYEVGETRAHVVVGPAELPDPVVDSLTGRWNAFTRHLGRLWRVPVEHPPWMLHRARLDRLHTDLLADVGLPAPDDLPLVHWSPGVDVRLGAPRLVPD</sequence>
<dbReference type="PANTHER" id="PTHR39186:SF1">
    <property type="entry name" value="DUF2071 DOMAIN-CONTAINING PROTEIN"/>
    <property type="match status" value="1"/>
</dbReference>
<reference evidence="1 2" key="1">
    <citation type="submission" date="2011-05" db="EMBL/GenBank/DDBJ databases">
        <title>Complete sequence of Isoptericola variabilis 225.</title>
        <authorList>
            <consortium name="US DOE Joint Genome Institute"/>
            <person name="Lucas S."/>
            <person name="Han J."/>
            <person name="Lapidus A."/>
            <person name="Cheng J.-F."/>
            <person name="Goodwin L."/>
            <person name="Pitluck S."/>
            <person name="Peters L."/>
            <person name="Mikhailova N."/>
            <person name="Zeytun A."/>
            <person name="Han C."/>
            <person name="Tapia R."/>
            <person name="Land M."/>
            <person name="Hauser L."/>
            <person name="Kyrpides N."/>
            <person name="Ivanova N."/>
            <person name="Pagani I."/>
            <person name="Siebers A."/>
            <person name="Allgaier M."/>
            <person name="Thelen M."/>
            <person name="Hugenholtz P."/>
            <person name="Gladden J."/>
            <person name="Woyke T."/>
        </authorList>
    </citation>
    <scope>NUCLEOTIDE SEQUENCE [LARGE SCALE GENOMIC DNA]</scope>
    <source>
        <strain evidence="2">225</strain>
    </source>
</reference>
<evidence type="ECO:0000313" key="2">
    <source>
        <dbReference type="Proteomes" id="UP000009236"/>
    </source>
</evidence>
<dbReference type="HOGENOM" id="CLU_081757_1_0_11"/>
<gene>
    <name evidence="1" type="ordered locus">Isova_2830</name>
</gene>
<keyword evidence="2" id="KW-1185">Reference proteome</keyword>
<name>F6FV88_ISOV2</name>
<dbReference type="AlphaFoldDB" id="F6FV88"/>
<dbReference type="InterPro" id="IPR023375">
    <property type="entry name" value="ADC_dom_sf"/>
</dbReference>
<dbReference type="EMBL" id="CP002810">
    <property type="protein sequence ID" value="AEG45516.1"/>
    <property type="molecule type" value="Genomic_DNA"/>
</dbReference>
<dbReference type="Proteomes" id="UP000009236">
    <property type="component" value="Chromosome"/>
</dbReference>
<dbReference type="SUPFAM" id="SSF160104">
    <property type="entry name" value="Acetoacetate decarboxylase-like"/>
    <property type="match status" value="1"/>
</dbReference>
<dbReference type="eggNOG" id="COG3361">
    <property type="taxonomic scope" value="Bacteria"/>
</dbReference>
<dbReference type="Pfam" id="PF09844">
    <property type="entry name" value="DUF2071"/>
    <property type="match status" value="1"/>
</dbReference>
<protein>
    <recommendedName>
        <fullName evidence="3">DUF2071 domain-containing protein</fullName>
    </recommendedName>
</protein>
<dbReference type="InterPro" id="IPR018644">
    <property type="entry name" value="DUF2071"/>
</dbReference>
<dbReference type="PANTHER" id="PTHR39186">
    <property type="entry name" value="DUF2071 FAMILY PROTEIN"/>
    <property type="match status" value="1"/>
</dbReference>
<accession>F6FV88</accession>
<evidence type="ECO:0000313" key="1">
    <source>
        <dbReference type="EMBL" id="AEG45516.1"/>
    </source>
</evidence>
<organism evidence="2">
    <name type="scientific">Isoptericola variabilis (strain 225)</name>
    <dbReference type="NCBI Taxonomy" id="743718"/>
    <lineage>
        <taxon>Bacteria</taxon>
        <taxon>Bacillati</taxon>
        <taxon>Actinomycetota</taxon>
        <taxon>Actinomycetes</taxon>
        <taxon>Micrococcales</taxon>
        <taxon>Promicromonosporaceae</taxon>
        <taxon>Isoptericola</taxon>
    </lineage>
</organism>